<gene>
    <name evidence="1" type="ORF">NTEN_LOCUS10686</name>
</gene>
<dbReference type="AlphaFoldDB" id="A0A6H5GV20"/>
<proteinExistence type="predicted"/>
<dbReference type="EMBL" id="CADCXU010016007">
    <property type="protein sequence ID" value="CAB0005209.1"/>
    <property type="molecule type" value="Genomic_DNA"/>
</dbReference>
<keyword evidence="2" id="KW-1185">Reference proteome</keyword>
<evidence type="ECO:0000313" key="2">
    <source>
        <dbReference type="Proteomes" id="UP000479000"/>
    </source>
</evidence>
<sequence length="53" mass="6313">MIVYDAYVPYQLMYYYVIYLITWSRRLILGPGGDTINQAQGRDRIHQTQSSRK</sequence>
<feature type="non-terminal residue" evidence="1">
    <location>
        <position position="53"/>
    </location>
</feature>
<evidence type="ECO:0000313" key="1">
    <source>
        <dbReference type="EMBL" id="CAB0005209.1"/>
    </source>
</evidence>
<accession>A0A6H5GV20</accession>
<protein>
    <submittedName>
        <fullName evidence="1">Uncharacterized protein</fullName>
    </submittedName>
</protein>
<name>A0A6H5GV20_9HEMI</name>
<reference evidence="1 2" key="1">
    <citation type="submission" date="2020-02" db="EMBL/GenBank/DDBJ databases">
        <authorList>
            <person name="Ferguson B K."/>
        </authorList>
    </citation>
    <scope>NUCLEOTIDE SEQUENCE [LARGE SCALE GENOMIC DNA]</scope>
</reference>
<organism evidence="1 2">
    <name type="scientific">Nesidiocoris tenuis</name>
    <dbReference type="NCBI Taxonomy" id="355587"/>
    <lineage>
        <taxon>Eukaryota</taxon>
        <taxon>Metazoa</taxon>
        <taxon>Ecdysozoa</taxon>
        <taxon>Arthropoda</taxon>
        <taxon>Hexapoda</taxon>
        <taxon>Insecta</taxon>
        <taxon>Pterygota</taxon>
        <taxon>Neoptera</taxon>
        <taxon>Paraneoptera</taxon>
        <taxon>Hemiptera</taxon>
        <taxon>Heteroptera</taxon>
        <taxon>Panheteroptera</taxon>
        <taxon>Cimicomorpha</taxon>
        <taxon>Miridae</taxon>
        <taxon>Dicyphina</taxon>
        <taxon>Nesidiocoris</taxon>
    </lineage>
</organism>
<dbReference type="Proteomes" id="UP000479000">
    <property type="component" value="Unassembled WGS sequence"/>
</dbReference>